<gene>
    <name evidence="1" type="ORF">ACFFTL_29620</name>
</gene>
<keyword evidence="2" id="KW-1185">Reference proteome</keyword>
<organism evidence="1 2">
    <name type="scientific">Streptomyces yanii</name>
    <dbReference type="NCBI Taxonomy" id="78510"/>
    <lineage>
        <taxon>Bacteria</taxon>
        <taxon>Bacillati</taxon>
        <taxon>Actinomycetota</taxon>
        <taxon>Actinomycetes</taxon>
        <taxon>Kitasatosporales</taxon>
        <taxon>Streptomycetaceae</taxon>
        <taxon>Streptomyces</taxon>
    </lineage>
</organism>
<accession>A0ABV5REV6</accession>
<dbReference type="EMBL" id="JBHMCG010000129">
    <property type="protein sequence ID" value="MFB9576332.1"/>
    <property type="molecule type" value="Genomic_DNA"/>
</dbReference>
<protein>
    <submittedName>
        <fullName evidence="1">Uncharacterized protein</fullName>
    </submittedName>
</protein>
<name>A0ABV5REV6_9ACTN</name>
<evidence type="ECO:0000313" key="1">
    <source>
        <dbReference type="EMBL" id="MFB9576332.1"/>
    </source>
</evidence>
<dbReference type="Proteomes" id="UP001589710">
    <property type="component" value="Unassembled WGS sequence"/>
</dbReference>
<evidence type="ECO:0000313" key="2">
    <source>
        <dbReference type="Proteomes" id="UP001589710"/>
    </source>
</evidence>
<sequence>MRQQLVEQGRELTYEGNRTDTALLKLAFRFEDPETRRHVRHVAGHRRPTDVGRRTGHCPFRPQ</sequence>
<comment type="caution">
    <text evidence="1">The sequence shown here is derived from an EMBL/GenBank/DDBJ whole genome shotgun (WGS) entry which is preliminary data.</text>
</comment>
<proteinExistence type="predicted"/>
<reference evidence="1 2" key="1">
    <citation type="submission" date="2024-09" db="EMBL/GenBank/DDBJ databases">
        <authorList>
            <person name="Sun Q."/>
            <person name="Mori K."/>
        </authorList>
    </citation>
    <scope>NUCLEOTIDE SEQUENCE [LARGE SCALE GENOMIC DNA]</scope>
    <source>
        <strain evidence="1 2">JCM 3331</strain>
    </source>
</reference>